<sequence>MMAIIRKPLKAVVTDGAAPVTDNPLLAYSQGRLARSDAVQRLGLRDYAGLLVALGDAALPIPLPSPRDVENQVTAFAELWTQS</sequence>
<keyword evidence="2" id="KW-1185">Reference proteome</keyword>
<dbReference type="Proteomes" id="UP000652760">
    <property type="component" value="Unassembled WGS sequence"/>
</dbReference>
<dbReference type="EMBL" id="JAENHM010000018">
    <property type="protein sequence ID" value="MBK1836840.1"/>
    <property type="molecule type" value="Genomic_DNA"/>
</dbReference>
<comment type="caution">
    <text evidence="1">The sequence shown here is derived from an EMBL/GenBank/DDBJ whole genome shotgun (WGS) entry which is preliminary data.</text>
</comment>
<evidence type="ECO:0000313" key="2">
    <source>
        <dbReference type="Proteomes" id="UP000652760"/>
    </source>
</evidence>
<organism evidence="1 2">
    <name type="scientific">Azospirillum endophyticum</name>
    <dbReference type="NCBI Taxonomy" id="2800326"/>
    <lineage>
        <taxon>Bacteria</taxon>
        <taxon>Pseudomonadati</taxon>
        <taxon>Pseudomonadota</taxon>
        <taxon>Alphaproteobacteria</taxon>
        <taxon>Rhodospirillales</taxon>
        <taxon>Azospirillaceae</taxon>
        <taxon>Azospirillum</taxon>
    </lineage>
</organism>
<reference evidence="2" key="1">
    <citation type="submission" date="2021-01" db="EMBL/GenBank/DDBJ databases">
        <title>Genome public.</title>
        <authorList>
            <person name="Liu C."/>
            <person name="Sun Q."/>
        </authorList>
    </citation>
    <scope>NUCLEOTIDE SEQUENCE [LARGE SCALE GENOMIC DNA]</scope>
    <source>
        <strain evidence="2">YIM B02556</strain>
    </source>
</reference>
<gene>
    <name evidence="1" type="ORF">JHL17_05385</name>
</gene>
<proteinExistence type="predicted"/>
<accession>A0ABS1F094</accession>
<dbReference type="RefSeq" id="WP_200191021.1">
    <property type="nucleotide sequence ID" value="NZ_JAENHM010000018.1"/>
</dbReference>
<evidence type="ECO:0000313" key="1">
    <source>
        <dbReference type="EMBL" id="MBK1836840.1"/>
    </source>
</evidence>
<protein>
    <submittedName>
        <fullName evidence="1">Uncharacterized protein</fullName>
    </submittedName>
</protein>
<name>A0ABS1F094_9PROT</name>